<organism evidence="2 3">
    <name type="scientific">Pseudozyma antarctica</name>
    <name type="common">Yeast</name>
    <name type="synonym">Candida antarctica</name>
    <dbReference type="NCBI Taxonomy" id="84753"/>
    <lineage>
        <taxon>Eukaryota</taxon>
        <taxon>Fungi</taxon>
        <taxon>Dikarya</taxon>
        <taxon>Basidiomycota</taxon>
        <taxon>Ustilaginomycotina</taxon>
        <taxon>Ustilaginomycetes</taxon>
        <taxon>Ustilaginales</taxon>
        <taxon>Ustilaginaceae</taxon>
        <taxon>Moesziomyces</taxon>
    </lineage>
</organism>
<proteinExistence type="inferred from homology"/>
<protein>
    <submittedName>
        <fullName evidence="2">7-alpha-cephem-methoxylase p8 chain related protein</fullName>
    </submittedName>
</protein>
<keyword evidence="3" id="KW-1185">Reference proteome</keyword>
<gene>
    <name evidence="2" type="ORF">PAN0_013d4798</name>
</gene>
<evidence type="ECO:0000313" key="3">
    <source>
        <dbReference type="Proteomes" id="UP000053758"/>
    </source>
</evidence>
<evidence type="ECO:0000313" key="2">
    <source>
        <dbReference type="EMBL" id="GAK66575.1"/>
    </source>
</evidence>
<name>A0A081CIS9_PSEA2</name>
<dbReference type="PANTHER" id="PTHR34598">
    <property type="entry name" value="BLL6449 PROTEIN"/>
    <property type="match status" value="1"/>
</dbReference>
<evidence type="ECO:0000256" key="1">
    <source>
        <dbReference type="ARBA" id="ARBA00023604"/>
    </source>
</evidence>
<accession>A0A081CIS9</accession>
<dbReference type="GeneID" id="26305629"/>
<dbReference type="OrthoDB" id="412788at2759"/>
<dbReference type="RefSeq" id="XP_014655411.1">
    <property type="nucleotide sequence ID" value="XM_014799925.1"/>
</dbReference>
<dbReference type="GO" id="GO:0016491">
    <property type="term" value="F:oxidoreductase activity"/>
    <property type="evidence" value="ECO:0007669"/>
    <property type="project" value="InterPro"/>
</dbReference>
<dbReference type="InterPro" id="IPR044053">
    <property type="entry name" value="AsaB-like"/>
</dbReference>
<dbReference type="NCBIfam" id="NF041278">
    <property type="entry name" value="CmcJ_NvfI_EfuI"/>
    <property type="match status" value="1"/>
</dbReference>
<dbReference type="PANTHER" id="PTHR34598:SF3">
    <property type="entry name" value="OXIDOREDUCTASE AN1597"/>
    <property type="match status" value="1"/>
</dbReference>
<dbReference type="AlphaFoldDB" id="A0A081CIS9"/>
<reference evidence="3" key="1">
    <citation type="journal article" date="2014" name="Genome Announc.">
        <title>Draft Genome Sequence of the Yeast Pseudozyma antarctica Type Strain JCM10317, a Producer of the Glycolipid Biosurfactants, Mannosylerythritol Lipids.</title>
        <authorList>
            <person name="Saika A."/>
            <person name="Koike H."/>
            <person name="Hori T."/>
            <person name="Fukuoka T."/>
            <person name="Sato S."/>
            <person name="Habe H."/>
            <person name="Kitamoto D."/>
            <person name="Morita T."/>
        </authorList>
    </citation>
    <scope>NUCLEOTIDE SEQUENCE [LARGE SCALE GENOMIC DNA]</scope>
    <source>
        <strain evidence="3">JCM 10317</strain>
    </source>
</reference>
<dbReference type="Proteomes" id="UP000053758">
    <property type="component" value="Unassembled WGS sequence"/>
</dbReference>
<dbReference type="EMBL" id="DF830080">
    <property type="protein sequence ID" value="GAK66575.1"/>
    <property type="molecule type" value="Genomic_DNA"/>
</dbReference>
<comment type="similarity">
    <text evidence="1">Belongs to the asaB hydroxylase/desaturase family.</text>
</comment>
<sequence length="346" mass="39215">MTTDNFQKREEGNGGVWGELLFTYADEELDHDPDSYLKLQKPHRERPKRGVWKQLHSLRPELDQLSTRSEAQRIQTARVDLAKRGFAVLPHFSHALEENGIDTQEDYSQFVRENQQLVKIITGADEVIVWNTVKRDSTVSASASLDDDYEQQQRPQGVESRFDKPIEPPALFAHIDQDPSHGARVCSMAIAGTPSLLTPAQSTGMDPSEAISSNLSAQYARTMIINLWRPVGGTVYDKPLALADYRSLDQRFISRHANPFGCGYDLHAHDKQQWHFVPHQTNHEVLVFKCYDSLSLKHHQRQSGETQEALYGAHCAVTRIKGDYPAPPPNAPPRKSVEVRFVAVWR</sequence>
<dbReference type="HOGENOM" id="CLU_933887_0_0_1"/>